<sequence>MYAPAMPVLSMRAMNPTKEASVFIGRGGKNMVKIRNVSGAKVETSEPGKAFALVSTKIIEELGDNERAPTDPADFETRQCSVRLFVGNSCVGSVIGKEGSKIKEIQEESVARITVSDEPVAGSAERVVTISGVIDSIHRAVYVIGKALQDNQDRPGSNVHYRPMAPVTRVPSSPVATLAFGYPSVPAVPPPRGAVTVQVQQIFIPNDM</sequence>
<reference evidence="4 5" key="1">
    <citation type="journal article" date="2015" name="Genome Biol. Evol.">
        <title>Phylogenomic analyses indicate that early fungi evolved digesting cell walls of algal ancestors of land plants.</title>
        <authorList>
            <person name="Chang Y."/>
            <person name="Wang S."/>
            <person name="Sekimoto S."/>
            <person name="Aerts A.L."/>
            <person name="Choi C."/>
            <person name="Clum A."/>
            <person name="LaButti K.M."/>
            <person name="Lindquist E.A."/>
            <person name="Yee Ngan C."/>
            <person name="Ohm R.A."/>
            <person name="Salamov A.A."/>
            <person name="Grigoriev I.V."/>
            <person name="Spatafora J.W."/>
            <person name="Berbee M.L."/>
        </authorList>
    </citation>
    <scope>NUCLEOTIDE SEQUENCE [LARGE SCALE GENOMIC DNA]</scope>
    <source>
        <strain evidence="4 5">JEL478</strain>
    </source>
</reference>
<dbReference type="InterPro" id="IPR036612">
    <property type="entry name" value="KH_dom_type_1_sf"/>
</dbReference>
<proteinExistence type="predicted"/>
<organism evidence="4 5">
    <name type="scientific">Gonapodya prolifera (strain JEL478)</name>
    <name type="common">Monoblepharis prolifera</name>
    <dbReference type="NCBI Taxonomy" id="1344416"/>
    <lineage>
        <taxon>Eukaryota</taxon>
        <taxon>Fungi</taxon>
        <taxon>Fungi incertae sedis</taxon>
        <taxon>Chytridiomycota</taxon>
        <taxon>Chytridiomycota incertae sedis</taxon>
        <taxon>Monoblepharidomycetes</taxon>
        <taxon>Monoblepharidales</taxon>
        <taxon>Gonapodyaceae</taxon>
        <taxon>Gonapodya</taxon>
    </lineage>
</organism>
<dbReference type="Pfam" id="PF00013">
    <property type="entry name" value="KH_1"/>
    <property type="match status" value="1"/>
</dbReference>
<evidence type="ECO:0000256" key="1">
    <source>
        <dbReference type="ARBA" id="ARBA00022737"/>
    </source>
</evidence>
<evidence type="ECO:0000313" key="4">
    <source>
        <dbReference type="EMBL" id="KXS20012.1"/>
    </source>
</evidence>
<dbReference type="OrthoDB" id="442947at2759"/>
<dbReference type="PROSITE" id="PS50084">
    <property type="entry name" value="KH_TYPE_1"/>
    <property type="match status" value="2"/>
</dbReference>
<evidence type="ECO:0000256" key="2">
    <source>
        <dbReference type="PROSITE-ProRule" id="PRU00117"/>
    </source>
</evidence>
<evidence type="ECO:0000313" key="5">
    <source>
        <dbReference type="Proteomes" id="UP000070544"/>
    </source>
</evidence>
<gene>
    <name evidence="4" type="ORF">M427DRAFT_66629</name>
</gene>
<dbReference type="AlphaFoldDB" id="A0A139ATG2"/>
<keyword evidence="5" id="KW-1185">Reference proteome</keyword>
<feature type="domain" description="K Homology" evidence="3">
    <location>
        <begin position="7"/>
        <end position="63"/>
    </location>
</feature>
<name>A0A139ATG2_GONPJ</name>
<feature type="domain" description="K Homology" evidence="3">
    <location>
        <begin position="78"/>
        <end position="149"/>
    </location>
</feature>
<dbReference type="InterPro" id="IPR004087">
    <property type="entry name" value="KH_dom"/>
</dbReference>
<dbReference type="PANTHER" id="PTHR10288">
    <property type="entry name" value="KH DOMAIN CONTAINING RNA BINDING PROTEIN"/>
    <property type="match status" value="1"/>
</dbReference>
<dbReference type="InterPro" id="IPR004088">
    <property type="entry name" value="KH_dom_type_1"/>
</dbReference>
<keyword evidence="2" id="KW-0694">RNA-binding</keyword>
<dbReference type="SUPFAM" id="SSF54791">
    <property type="entry name" value="Eukaryotic type KH-domain (KH-domain type I)"/>
    <property type="match status" value="2"/>
</dbReference>
<dbReference type="Proteomes" id="UP000070544">
    <property type="component" value="Unassembled WGS sequence"/>
</dbReference>
<protein>
    <recommendedName>
        <fullName evidence="3">K Homology domain-containing protein</fullName>
    </recommendedName>
</protein>
<dbReference type="STRING" id="1344416.A0A139ATG2"/>
<evidence type="ECO:0000259" key="3">
    <source>
        <dbReference type="SMART" id="SM00322"/>
    </source>
</evidence>
<dbReference type="SMART" id="SM00322">
    <property type="entry name" value="KH"/>
    <property type="match status" value="2"/>
</dbReference>
<dbReference type="Gene3D" id="3.30.1370.10">
    <property type="entry name" value="K Homology domain, type 1"/>
    <property type="match status" value="1"/>
</dbReference>
<accession>A0A139ATG2</accession>
<dbReference type="EMBL" id="KQ965736">
    <property type="protein sequence ID" value="KXS20012.1"/>
    <property type="molecule type" value="Genomic_DNA"/>
</dbReference>
<dbReference type="GO" id="GO:0003723">
    <property type="term" value="F:RNA binding"/>
    <property type="evidence" value="ECO:0007669"/>
    <property type="project" value="UniProtKB-UniRule"/>
</dbReference>
<keyword evidence="1" id="KW-0677">Repeat</keyword>